<protein>
    <submittedName>
        <fullName evidence="1">Uncharacterized protein</fullName>
    </submittedName>
</protein>
<organism evidence="1 2">
    <name type="scientific">Salmonella enterica I</name>
    <dbReference type="NCBI Taxonomy" id="59201"/>
    <lineage>
        <taxon>Bacteria</taxon>
        <taxon>Pseudomonadati</taxon>
        <taxon>Pseudomonadota</taxon>
        <taxon>Gammaproteobacteria</taxon>
        <taxon>Enterobacterales</taxon>
        <taxon>Enterobacteriaceae</taxon>
        <taxon>Salmonella</taxon>
    </lineage>
</organism>
<evidence type="ECO:0000313" key="2">
    <source>
        <dbReference type="Proteomes" id="UP000254346"/>
    </source>
</evidence>
<dbReference type="AlphaFoldDB" id="A0A379VIU4"/>
<dbReference type="EMBL" id="UGXR01000001">
    <property type="protein sequence ID" value="SUH06752.1"/>
    <property type="molecule type" value="Genomic_DNA"/>
</dbReference>
<dbReference type="Proteomes" id="UP000254346">
    <property type="component" value="Unassembled WGS sequence"/>
</dbReference>
<accession>A0A379VIU4</accession>
<proteinExistence type="predicted"/>
<sequence length="70" mass="7940">MRQVPFEVLMHAEDALAYSNQALAMLEIWMDSLGEGDEHESNCVAAIFSLVHESKDRLQKAQEAYSEKRA</sequence>
<gene>
    <name evidence="1" type="ORF">NCTC8256_00615</name>
</gene>
<reference evidence="1 2" key="1">
    <citation type="submission" date="2018-06" db="EMBL/GenBank/DDBJ databases">
        <authorList>
            <consortium name="Pathogen Informatics"/>
            <person name="Doyle S."/>
        </authorList>
    </citation>
    <scope>NUCLEOTIDE SEQUENCE [LARGE SCALE GENOMIC DNA]</scope>
    <source>
        <strain evidence="1 2">NCTC8256</strain>
    </source>
</reference>
<name>A0A379VIU4_SALET</name>
<evidence type="ECO:0000313" key="1">
    <source>
        <dbReference type="EMBL" id="SUH06752.1"/>
    </source>
</evidence>